<protein>
    <submittedName>
        <fullName evidence="3">NAD(P)-dependent dehydrogenase (Short-subunit alcohol dehydrogenase family)</fullName>
    </submittedName>
</protein>
<dbReference type="InterPro" id="IPR020904">
    <property type="entry name" value="Sc_DH/Rdtase_CS"/>
</dbReference>
<dbReference type="OrthoDB" id="9803333at2"/>
<comment type="caution">
    <text evidence="3">The sequence shown here is derived from an EMBL/GenBank/DDBJ whole genome shotgun (WGS) entry which is preliminary data.</text>
</comment>
<keyword evidence="4" id="KW-1185">Reference proteome</keyword>
<dbReference type="NCBIfam" id="NF005559">
    <property type="entry name" value="PRK07231.1"/>
    <property type="match status" value="1"/>
</dbReference>
<reference evidence="3 4" key="1">
    <citation type="submission" date="2019-03" db="EMBL/GenBank/DDBJ databases">
        <title>Genomic Encyclopedia of Type Strains, Phase IV (KMG-IV): sequencing the most valuable type-strain genomes for metagenomic binning, comparative biology and taxonomic classification.</title>
        <authorList>
            <person name="Goeker M."/>
        </authorList>
    </citation>
    <scope>NUCLEOTIDE SEQUENCE [LARGE SCALE GENOMIC DNA]</scope>
    <source>
        <strain evidence="3 4">DSM 29489</strain>
    </source>
</reference>
<dbReference type="Proteomes" id="UP000295726">
    <property type="component" value="Unassembled WGS sequence"/>
</dbReference>
<dbReference type="PROSITE" id="PS00061">
    <property type="entry name" value="ADH_SHORT"/>
    <property type="match status" value="1"/>
</dbReference>
<dbReference type="Gene3D" id="3.40.50.720">
    <property type="entry name" value="NAD(P)-binding Rossmann-like Domain"/>
    <property type="match status" value="1"/>
</dbReference>
<accession>A0A4R3K8T7</accession>
<dbReference type="PRINTS" id="PR00080">
    <property type="entry name" value="SDRFAMILY"/>
</dbReference>
<proteinExistence type="inferred from homology"/>
<dbReference type="InterPro" id="IPR036291">
    <property type="entry name" value="NAD(P)-bd_dom_sf"/>
</dbReference>
<dbReference type="SUPFAM" id="SSF51735">
    <property type="entry name" value="NAD(P)-binding Rossmann-fold domains"/>
    <property type="match status" value="1"/>
</dbReference>
<evidence type="ECO:0000313" key="4">
    <source>
        <dbReference type="Proteomes" id="UP000295726"/>
    </source>
</evidence>
<organism evidence="3 4">
    <name type="scientific">Muricomes intestini</name>
    <dbReference type="NCBI Taxonomy" id="1796634"/>
    <lineage>
        <taxon>Bacteria</taxon>
        <taxon>Bacillati</taxon>
        <taxon>Bacillota</taxon>
        <taxon>Clostridia</taxon>
        <taxon>Lachnospirales</taxon>
        <taxon>Lachnospiraceae</taxon>
        <taxon>Muricomes</taxon>
    </lineage>
</organism>
<dbReference type="AlphaFoldDB" id="A0A4R3K8T7"/>
<dbReference type="FunFam" id="3.40.50.720:FF:000084">
    <property type="entry name" value="Short-chain dehydrogenase reductase"/>
    <property type="match status" value="1"/>
</dbReference>
<comment type="similarity">
    <text evidence="1">Belongs to the short-chain dehydrogenases/reductases (SDR) family.</text>
</comment>
<sequence length="253" mass="27166">MRLKGKIALITGAASGIGLETTKCFLREGAEVILCDINEDMLKEAAKTLEGKFMTLQLDVRKEVDWKRAVDTVREKYGKLDAFFNNAGITVCKPYTELSLEEFERVMAVNTTGPFLGIKYIAPLMAESGGGSIINAASDAATKGFVNHAAYGASKAAITMLSQVAAAEFCKQNVRSNTIHPAAVATPLIFREDEDITKDEGYFTPLGRIVYPRDVAEVVVFLASDEAGMINGAKIAIDGGGTGFQLGQPIETD</sequence>
<dbReference type="PRINTS" id="PR00081">
    <property type="entry name" value="GDHRDH"/>
</dbReference>
<dbReference type="Pfam" id="PF13561">
    <property type="entry name" value="adh_short_C2"/>
    <property type="match status" value="1"/>
</dbReference>
<dbReference type="InterPro" id="IPR002347">
    <property type="entry name" value="SDR_fam"/>
</dbReference>
<dbReference type="RefSeq" id="WP_132380377.1">
    <property type="nucleotide sequence ID" value="NZ_DAIQXH010000081.1"/>
</dbReference>
<evidence type="ECO:0000256" key="2">
    <source>
        <dbReference type="ARBA" id="ARBA00023002"/>
    </source>
</evidence>
<keyword evidence="2" id="KW-0560">Oxidoreductase</keyword>
<evidence type="ECO:0000313" key="3">
    <source>
        <dbReference type="EMBL" id="TCS79426.1"/>
    </source>
</evidence>
<dbReference type="PANTHER" id="PTHR42820:SF1">
    <property type="entry name" value="SHORT-CHAIN DEHYDROGENASE_REDUCTASE FAMILY PROTEIN"/>
    <property type="match status" value="1"/>
</dbReference>
<dbReference type="EMBL" id="SLZZ01000008">
    <property type="protein sequence ID" value="TCS79426.1"/>
    <property type="molecule type" value="Genomic_DNA"/>
</dbReference>
<dbReference type="PANTHER" id="PTHR42820">
    <property type="entry name" value="SHORT-CHAIN DEHYDROGENASE REDUCTASE"/>
    <property type="match status" value="1"/>
</dbReference>
<dbReference type="GO" id="GO:0016491">
    <property type="term" value="F:oxidoreductase activity"/>
    <property type="evidence" value="ECO:0007669"/>
    <property type="project" value="UniProtKB-KW"/>
</dbReference>
<evidence type="ECO:0000256" key="1">
    <source>
        <dbReference type="ARBA" id="ARBA00006484"/>
    </source>
</evidence>
<gene>
    <name evidence="3" type="ORF">EDD59_1086</name>
</gene>
<name>A0A4R3K8T7_9FIRM</name>
<dbReference type="GO" id="GO:0008206">
    <property type="term" value="P:bile acid metabolic process"/>
    <property type="evidence" value="ECO:0007669"/>
    <property type="project" value="UniProtKB-ARBA"/>
</dbReference>